<dbReference type="InterPro" id="IPR005793">
    <property type="entry name" value="Formyl_trans_C"/>
</dbReference>
<evidence type="ECO:0000313" key="4">
    <source>
        <dbReference type="Proteomes" id="UP000611215"/>
    </source>
</evidence>
<keyword evidence="4" id="KW-1185">Reference proteome</keyword>
<organism evidence="3 4">
    <name type="scientific">Winogradskyella marina</name>
    <dbReference type="NCBI Taxonomy" id="2785530"/>
    <lineage>
        <taxon>Bacteria</taxon>
        <taxon>Pseudomonadati</taxon>
        <taxon>Bacteroidota</taxon>
        <taxon>Flavobacteriia</taxon>
        <taxon>Flavobacteriales</taxon>
        <taxon>Flavobacteriaceae</taxon>
        <taxon>Winogradskyella</taxon>
    </lineage>
</organism>
<dbReference type="RefSeq" id="WP_195870829.1">
    <property type="nucleotide sequence ID" value="NZ_JADOET010000004.1"/>
</dbReference>
<dbReference type="PANTHER" id="PTHR11138:SF5">
    <property type="entry name" value="METHIONYL-TRNA FORMYLTRANSFERASE, MITOCHONDRIAL"/>
    <property type="match status" value="1"/>
</dbReference>
<dbReference type="InterPro" id="IPR036477">
    <property type="entry name" value="Formyl_transf_N_sf"/>
</dbReference>
<dbReference type="EMBL" id="JADOET010000004">
    <property type="protein sequence ID" value="MBF8149553.1"/>
    <property type="molecule type" value="Genomic_DNA"/>
</dbReference>
<dbReference type="PANTHER" id="PTHR11138">
    <property type="entry name" value="METHIONYL-TRNA FORMYLTRANSFERASE"/>
    <property type="match status" value="1"/>
</dbReference>
<evidence type="ECO:0000313" key="3">
    <source>
        <dbReference type="EMBL" id="MBF8149553.1"/>
    </source>
</evidence>
<dbReference type="InterPro" id="IPR002376">
    <property type="entry name" value="Formyl_transf_N"/>
</dbReference>
<dbReference type="Pfam" id="PF02911">
    <property type="entry name" value="Formyl_trans_C"/>
    <property type="match status" value="1"/>
</dbReference>
<dbReference type="Proteomes" id="UP000611215">
    <property type="component" value="Unassembled WGS sequence"/>
</dbReference>
<feature type="domain" description="Formyl transferase N-terminal" evidence="1">
    <location>
        <begin position="1"/>
        <end position="175"/>
    </location>
</feature>
<accession>A0ABS0EH06</accession>
<reference evidence="3 4" key="1">
    <citation type="submission" date="2020-11" db="EMBL/GenBank/DDBJ databases">
        <title>Winogradskyella marina sp. nov., isolated from marine sediment.</title>
        <authorList>
            <person name="Bo J."/>
            <person name="Wang S."/>
            <person name="Song X."/>
            <person name="Du Z."/>
        </authorList>
    </citation>
    <scope>NUCLEOTIDE SEQUENCE [LARGE SCALE GENOMIC DNA]</scope>
    <source>
        <strain evidence="3 4">F6397</strain>
    </source>
</reference>
<dbReference type="SUPFAM" id="SSF53328">
    <property type="entry name" value="Formyltransferase"/>
    <property type="match status" value="1"/>
</dbReference>
<dbReference type="Gene3D" id="3.40.50.12230">
    <property type="match status" value="1"/>
</dbReference>
<evidence type="ECO:0000259" key="2">
    <source>
        <dbReference type="Pfam" id="PF02911"/>
    </source>
</evidence>
<comment type="caution">
    <text evidence="3">The sequence shown here is derived from an EMBL/GenBank/DDBJ whole genome shotgun (WGS) entry which is preliminary data.</text>
</comment>
<proteinExistence type="predicted"/>
<dbReference type="SUPFAM" id="SSF50486">
    <property type="entry name" value="FMT C-terminal domain-like"/>
    <property type="match status" value="1"/>
</dbReference>
<protein>
    <recommendedName>
        <fullName evidence="5">Methionyl-tRNA formyltransferase</fullName>
    </recommendedName>
</protein>
<evidence type="ECO:0000259" key="1">
    <source>
        <dbReference type="Pfam" id="PF00551"/>
    </source>
</evidence>
<feature type="domain" description="Formyl transferase C-terminal" evidence="2">
    <location>
        <begin position="200"/>
        <end position="276"/>
    </location>
</feature>
<sequence length="284" mass="32198">MKIVLFGEDVFTAAVFQSLLDENHEVLMAVCPIYINNNSHSKIESIANNNSIDFIRTENVNSKNIKKLLIATEPDLLVSVHLRKILDKEIFSIPTYGAINFHPSLLPKYRGLSPQHQTIIHGDLESGVSVHFIEETVDTGDIVAQTKIPIKPEDYISDFQLKMLTVYKSIIITAVDRISKTEFIPIVQNQSEISYFHALKLKDREIVFSKTKTEALNLIRAVSYPYKGAYTNNITIWRAEIPSKETLDSVTFDSKKIGPQILNDDILILCFKDGILISEDFEIK</sequence>
<dbReference type="InterPro" id="IPR011034">
    <property type="entry name" value="Formyl_transferase-like_C_sf"/>
</dbReference>
<gene>
    <name evidence="3" type="ORF">ITJ86_06565</name>
</gene>
<evidence type="ECO:0008006" key="5">
    <source>
        <dbReference type="Google" id="ProtNLM"/>
    </source>
</evidence>
<dbReference type="Pfam" id="PF00551">
    <property type="entry name" value="Formyl_trans_N"/>
    <property type="match status" value="1"/>
</dbReference>
<name>A0ABS0EH06_9FLAO</name>